<protein>
    <submittedName>
        <fullName evidence="2">Macrocin-O-methyltransferase (TylF)</fullName>
    </submittedName>
</protein>
<dbReference type="OrthoDB" id="198715at2759"/>
<keyword evidence="1" id="KW-0472">Membrane</keyword>
<comment type="caution">
    <text evidence="2">The sequence shown here is derived from an EMBL/GenBank/DDBJ whole genome shotgun (WGS) entry which is preliminary data.</text>
</comment>
<sequence>MASRRRKAAKGNAQEMCGCRQDMYRLITTALVLIGCTLSFLTWKPLITTCIPNTSTTITTGISSTSTGTTRNSLCMEVGDSNHRTRPLPTDTDRCLLFEPPPPSLQLLMNVLRGLPNAGRCDYGNPNCAPPYLPYDKKLRHFGDDWPPHGFTMTGQERLHNFYAAISEVNRNQIEGAIAEFGVWRGGAMMLAMAMTDTDTGSLIEQQQRYRGIPRDLYLFDAFGSFGGYGRNDNFLGVSLEDVKNNFRMLNLNPDQPRVHFVKGMFKDTTGAWIHRADPIAVLRVDGNFYSSYQDVMYAVYENVPVGGIVIFDDIYHPKHKSVMQFWNHFKADHGLVEELVRIDTGSAWFRKQKQVTVDQTKRRAVPTNEVLE</sequence>
<keyword evidence="1" id="KW-1133">Transmembrane helix</keyword>
<gene>
    <name evidence="2" type="ORF">SEMRO_1487_G276790.1</name>
</gene>
<proteinExistence type="predicted"/>
<dbReference type="EMBL" id="CAICTM010001485">
    <property type="protein sequence ID" value="CAB9524045.1"/>
    <property type="molecule type" value="Genomic_DNA"/>
</dbReference>
<dbReference type="Pfam" id="PF05711">
    <property type="entry name" value="TylF"/>
    <property type="match status" value="1"/>
</dbReference>
<keyword evidence="3" id="KW-1185">Reference proteome</keyword>
<dbReference type="PANTHER" id="PTHR40036:SF1">
    <property type="entry name" value="MACROCIN O-METHYLTRANSFERASE"/>
    <property type="match status" value="1"/>
</dbReference>
<dbReference type="PANTHER" id="PTHR40036">
    <property type="entry name" value="MACROCIN O-METHYLTRANSFERASE"/>
    <property type="match status" value="1"/>
</dbReference>
<evidence type="ECO:0000313" key="3">
    <source>
        <dbReference type="Proteomes" id="UP001153069"/>
    </source>
</evidence>
<evidence type="ECO:0000256" key="1">
    <source>
        <dbReference type="SAM" id="Phobius"/>
    </source>
</evidence>
<keyword evidence="1" id="KW-0812">Transmembrane</keyword>
<feature type="transmembrane region" description="Helical" evidence="1">
    <location>
        <begin position="23"/>
        <end position="43"/>
    </location>
</feature>
<dbReference type="Gene3D" id="3.40.50.150">
    <property type="entry name" value="Vaccinia Virus protein VP39"/>
    <property type="match status" value="1"/>
</dbReference>
<dbReference type="AlphaFoldDB" id="A0A9N8ESR4"/>
<name>A0A9N8ESR4_9STRA</name>
<dbReference type="Proteomes" id="UP001153069">
    <property type="component" value="Unassembled WGS sequence"/>
</dbReference>
<organism evidence="2 3">
    <name type="scientific">Seminavis robusta</name>
    <dbReference type="NCBI Taxonomy" id="568900"/>
    <lineage>
        <taxon>Eukaryota</taxon>
        <taxon>Sar</taxon>
        <taxon>Stramenopiles</taxon>
        <taxon>Ochrophyta</taxon>
        <taxon>Bacillariophyta</taxon>
        <taxon>Bacillariophyceae</taxon>
        <taxon>Bacillariophycidae</taxon>
        <taxon>Naviculales</taxon>
        <taxon>Naviculaceae</taxon>
        <taxon>Seminavis</taxon>
    </lineage>
</organism>
<dbReference type="InterPro" id="IPR008884">
    <property type="entry name" value="TylF_MeTrfase"/>
</dbReference>
<reference evidence="2" key="1">
    <citation type="submission" date="2020-06" db="EMBL/GenBank/DDBJ databases">
        <authorList>
            <consortium name="Plant Systems Biology data submission"/>
        </authorList>
    </citation>
    <scope>NUCLEOTIDE SEQUENCE</scope>
    <source>
        <strain evidence="2">D6</strain>
    </source>
</reference>
<accession>A0A9N8ESR4</accession>
<dbReference type="InterPro" id="IPR029063">
    <property type="entry name" value="SAM-dependent_MTases_sf"/>
</dbReference>
<evidence type="ECO:0000313" key="2">
    <source>
        <dbReference type="EMBL" id="CAB9524045.1"/>
    </source>
</evidence>